<feature type="coiled-coil region" evidence="1">
    <location>
        <begin position="76"/>
        <end position="110"/>
    </location>
</feature>
<dbReference type="Proteomes" id="UP000831782">
    <property type="component" value="Chromosome"/>
</dbReference>
<dbReference type="EMBL" id="CP095072">
    <property type="protein sequence ID" value="UOQ46827.1"/>
    <property type="molecule type" value="Genomic_DNA"/>
</dbReference>
<name>A0ABY4ESI1_9BACI</name>
<evidence type="ECO:0000313" key="2">
    <source>
        <dbReference type="EMBL" id="UOQ46827.1"/>
    </source>
</evidence>
<organism evidence="2 3">
    <name type="scientific">Gracilibacillus caseinilyticus</name>
    <dbReference type="NCBI Taxonomy" id="2932256"/>
    <lineage>
        <taxon>Bacteria</taxon>
        <taxon>Bacillati</taxon>
        <taxon>Bacillota</taxon>
        <taxon>Bacilli</taxon>
        <taxon>Bacillales</taxon>
        <taxon>Bacillaceae</taxon>
        <taxon>Gracilibacillus</taxon>
    </lineage>
</organism>
<sequence length="312" mass="35863">MDVFYQKIVKAQEDKRKMNRLTHQRKELSVALESLTDQRQSTFDQLQKEKVDVEKLESFSIANLFYSITGQKDEKLDEEKQEAARAQLRYQEAKESVTDIEQDIEELDDQIRTLGEPDVRYQHLLEEKYHHLLDANHESGHQALSLLEQLGVMEDEKSEIAEAIAAGEDVKRALSEASESLEKAKNWGTADMFGGGLISTSLKHSHIDDAKRSIHHAQRLLRKFSHELNDIGTSFQADLSISGGLTFADYFFDGLIMDWFVQDKINQSAEKVDDMYTRVSDTIHQLKKINLELKETMTNAHKQWESIVYNAS</sequence>
<gene>
    <name evidence="2" type="ORF">MUN88_12040</name>
</gene>
<feature type="coiled-coil region" evidence="1">
    <location>
        <begin position="11"/>
        <end position="38"/>
    </location>
</feature>
<reference evidence="2 3" key="1">
    <citation type="submission" date="2022-04" db="EMBL/GenBank/DDBJ databases">
        <title>Gracilibacillus sp. isolated from saltern.</title>
        <authorList>
            <person name="Won M."/>
            <person name="Lee C.-M."/>
            <person name="Woen H.-Y."/>
            <person name="Kwon S.-W."/>
        </authorList>
    </citation>
    <scope>NUCLEOTIDE SEQUENCE [LARGE SCALE GENOMIC DNA]</scope>
    <source>
        <strain evidence="2 3">SSWR10-1</strain>
    </source>
</reference>
<keyword evidence="3" id="KW-1185">Reference proteome</keyword>
<dbReference type="RefSeq" id="WP_244715342.1">
    <property type="nucleotide sequence ID" value="NZ_CP095072.1"/>
</dbReference>
<evidence type="ECO:0000256" key="1">
    <source>
        <dbReference type="SAM" id="Coils"/>
    </source>
</evidence>
<evidence type="ECO:0000313" key="3">
    <source>
        <dbReference type="Proteomes" id="UP000831782"/>
    </source>
</evidence>
<keyword evidence="1" id="KW-0175">Coiled coil</keyword>
<proteinExistence type="predicted"/>
<accession>A0ABY4ESI1</accession>
<protein>
    <submittedName>
        <fullName evidence="2">Uncharacterized protein</fullName>
    </submittedName>
</protein>